<dbReference type="InterPro" id="IPR001611">
    <property type="entry name" value="Leu-rich_rpt"/>
</dbReference>
<keyword evidence="4" id="KW-1185">Reference proteome</keyword>
<evidence type="ECO:0000256" key="2">
    <source>
        <dbReference type="SAM" id="SignalP"/>
    </source>
</evidence>
<gene>
    <name evidence="3" type="ORF">LUZ61_005035</name>
</gene>
<evidence type="ECO:0000313" key="3">
    <source>
        <dbReference type="EMBL" id="KAJ3701330.1"/>
    </source>
</evidence>
<dbReference type="Gene3D" id="3.80.10.10">
    <property type="entry name" value="Ribonuclease Inhibitor"/>
    <property type="match status" value="1"/>
</dbReference>
<organism evidence="3 4">
    <name type="scientific">Rhynchospora tenuis</name>
    <dbReference type="NCBI Taxonomy" id="198213"/>
    <lineage>
        <taxon>Eukaryota</taxon>
        <taxon>Viridiplantae</taxon>
        <taxon>Streptophyta</taxon>
        <taxon>Embryophyta</taxon>
        <taxon>Tracheophyta</taxon>
        <taxon>Spermatophyta</taxon>
        <taxon>Magnoliopsida</taxon>
        <taxon>Liliopsida</taxon>
        <taxon>Poales</taxon>
        <taxon>Cyperaceae</taxon>
        <taxon>Cyperoideae</taxon>
        <taxon>Rhynchosporeae</taxon>
        <taxon>Rhynchospora</taxon>
    </lineage>
</organism>
<protein>
    <submittedName>
        <fullName evidence="3">Uncharacterized protein</fullName>
    </submittedName>
</protein>
<dbReference type="PANTHER" id="PTHR48059">
    <property type="entry name" value="POLYGALACTURONASE INHIBITOR 1"/>
    <property type="match status" value="1"/>
</dbReference>
<dbReference type="AlphaFoldDB" id="A0AAD5ZNV5"/>
<comment type="caution">
    <text evidence="3">The sequence shown here is derived from an EMBL/GenBank/DDBJ whole genome shotgun (WGS) entry which is preliminary data.</text>
</comment>
<dbReference type="Proteomes" id="UP001210211">
    <property type="component" value="Unassembled WGS sequence"/>
</dbReference>
<keyword evidence="2" id="KW-0732">Signal</keyword>
<dbReference type="Pfam" id="PF00560">
    <property type="entry name" value="LRR_1"/>
    <property type="match status" value="2"/>
</dbReference>
<dbReference type="SUPFAM" id="SSF52058">
    <property type="entry name" value="L domain-like"/>
    <property type="match status" value="1"/>
</dbReference>
<accession>A0AAD5ZNV5</accession>
<sequence length="221" mass="24400">MSIIFTLLFLLSCISSTSSTKDDEIALLKIKKQLGDPDILSSWVEDLSSNYLTGTIPHELVHGNWAATLNLSNNRLTGELPRCGWDADFWLIDVGNNLLSGDASFLFKKRTWSGGIVLANNEFEFDLSYVENIPENIYNLNISHNKIYGKIPYSFVSSHFYDLDLSFNKLCGEIPQGGNLWEFNSTAFANNTCLCGYPLPPCSTSATAPAPILEASLDSSP</sequence>
<dbReference type="InterPro" id="IPR051848">
    <property type="entry name" value="PGIP"/>
</dbReference>
<comment type="subcellular location">
    <subcellularLocation>
        <location evidence="1">Cell envelope</location>
    </subcellularLocation>
</comment>
<dbReference type="InterPro" id="IPR032675">
    <property type="entry name" value="LRR_dom_sf"/>
</dbReference>
<evidence type="ECO:0000256" key="1">
    <source>
        <dbReference type="ARBA" id="ARBA00004196"/>
    </source>
</evidence>
<proteinExistence type="predicted"/>
<name>A0AAD5ZNV5_9POAL</name>
<feature type="chain" id="PRO_5042108701" evidence="2">
    <location>
        <begin position="20"/>
        <end position="221"/>
    </location>
</feature>
<dbReference type="EMBL" id="JAMRDG010000001">
    <property type="protein sequence ID" value="KAJ3701330.1"/>
    <property type="molecule type" value="Genomic_DNA"/>
</dbReference>
<reference evidence="3 4" key="1">
    <citation type="journal article" date="2022" name="Cell">
        <title>Repeat-based holocentromeres influence genome architecture and karyotype evolution.</title>
        <authorList>
            <person name="Hofstatter P.G."/>
            <person name="Thangavel G."/>
            <person name="Lux T."/>
            <person name="Neumann P."/>
            <person name="Vondrak T."/>
            <person name="Novak P."/>
            <person name="Zhang M."/>
            <person name="Costa L."/>
            <person name="Castellani M."/>
            <person name="Scott A."/>
            <person name="Toegelov H."/>
            <person name="Fuchs J."/>
            <person name="Mata-Sucre Y."/>
            <person name="Dias Y."/>
            <person name="Vanzela A.L.L."/>
            <person name="Huettel B."/>
            <person name="Almeida C.C.S."/>
            <person name="Simkova H."/>
            <person name="Souza G."/>
            <person name="Pedrosa-Harand A."/>
            <person name="Macas J."/>
            <person name="Mayer K.F.X."/>
            <person name="Houben A."/>
            <person name="Marques A."/>
        </authorList>
    </citation>
    <scope>NUCLEOTIDE SEQUENCE [LARGE SCALE GENOMIC DNA]</scope>
    <source>
        <strain evidence="3">RhyTen1mFocal</strain>
    </source>
</reference>
<evidence type="ECO:0000313" key="4">
    <source>
        <dbReference type="Proteomes" id="UP001210211"/>
    </source>
</evidence>
<feature type="signal peptide" evidence="2">
    <location>
        <begin position="1"/>
        <end position="19"/>
    </location>
</feature>
<dbReference type="PANTHER" id="PTHR48059:SF23">
    <property type="entry name" value="LEUCINE-RICH REPEAT-CONTAINING N-TERMINAL PLANT-TYPE DOMAIN-CONTAINING PROTEIN"/>
    <property type="match status" value="1"/>
</dbReference>